<protein>
    <submittedName>
        <fullName evidence="2">Uncharacterized protein</fullName>
    </submittedName>
</protein>
<dbReference type="Proteomes" id="UP000823941">
    <property type="component" value="Chromosome 1"/>
</dbReference>
<evidence type="ECO:0000313" key="2">
    <source>
        <dbReference type="EMBL" id="KAG7312951.1"/>
    </source>
</evidence>
<sequence length="61" mass="6226">MHIQLSTAGKTPPPPPPPPRGQLVKTAETPGDGAPRPPTSSCAAAATPVPTRRPHICLDAL</sequence>
<feature type="region of interest" description="Disordered" evidence="1">
    <location>
        <begin position="1"/>
        <end position="61"/>
    </location>
</feature>
<evidence type="ECO:0000313" key="3">
    <source>
        <dbReference type="Proteomes" id="UP000823941"/>
    </source>
</evidence>
<name>A0ABQ7R6M5_PLUXY</name>
<gene>
    <name evidence="2" type="ORF">JYU34_000013</name>
</gene>
<feature type="compositionally biased region" description="Pro residues" evidence="1">
    <location>
        <begin position="11"/>
        <end position="20"/>
    </location>
</feature>
<evidence type="ECO:0000256" key="1">
    <source>
        <dbReference type="SAM" id="MobiDB-lite"/>
    </source>
</evidence>
<comment type="caution">
    <text evidence="2">The sequence shown here is derived from an EMBL/GenBank/DDBJ whole genome shotgun (WGS) entry which is preliminary data.</text>
</comment>
<dbReference type="EMBL" id="JAHIBW010000001">
    <property type="protein sequence ID" value="KAG7312951.1"/>
    <property type="molecule type" value="Genomic_DNA"/>
</dbReference>
<reference evidence="2 3" key="1">
    <citation type="submission" date="2021-06" db="EMBL/GenBank/DDBJ databases">
        <title>A haploid diamondback moth (Plutella xylostella L.) genome assembly resolves 31 chromosomes and identifies a diamide resistance mutation.</title>
        <authorList>
            <person name="Ward C.M."/>
            <person name="Perry K.D."/>
            <person name="Baker G."/>
            <person name="Powis K."/>
            <person name="Heckel D.G."/>
            <person name="Baxter S.W."/>
        </authorList>
    </citation>
    <scope>NUCLEOTIDE SEQUENCE [LARGE SCALE GENOMIC DNA]</scope>
    <source>
        <strain evidence="2 3">LV</strain>
        <tissue evidence="2">Single pupa</tissue>
    </source>
</reference>
<proteinExistence type="predicted"/>
<keyword evidence="3" id="KW-1185">Reference proteome</keyword>
<organism evidence="2 3">
    <name type="scientific">Plutella xylostella</name>
    <name type="common">Diamondback moth</name>
    <name type="synonym">Plutella maculipennis</name>
    <dbReference type="NCBI Taxonomy" id="51655"/>
    <lineage>
        <taxon>Eukaryota</taxon>
        <taxon>Metazoa</taxon>
        <taxon>Ecdysozoa</taxon>
        <taxon>Arthropoda</taxon>
        <taxon>Hexapoda</taxon>
        <taxon>Insecta</taxon>
        <taxon>Pterygota</taxon>
        <taxon>Neoptera</taxon>
        <taxon>Endopterygota</taxon>
        <taxon>Lepidoptera</taxon>
        <taxon>Glossata</taxon>
        <taxon>Ditrysia</taxon>
        <taxon>Yponomeutoidea</taxon>
        <taxon>Plutellidae</taxon>
        <taxon>Plutella</taxon>
    </lineage>
</organism>
<accession>A0ABQ7R6M5</accession>